<protein>
    <submittedName>
        <fullName evidence="14">Na(+)/H(+) antiporter NhaP</fullName>
    </submittedName>
</protein>
<keyword evidence="7 12" id="KW-1133">Transmembrane helix</keyword>
<feature type="transmembrane region" description="Helical" evidence="12">
    <location>
        <begin position="382"/>
        <end position="406"/>
    </location>
</feature>
<dbReference type="Pfam" id="PF00999">
    <property type="entry name" value="Na_H_Exchanger"/>
    <property type="match status" value="1"/>
</dbReference>
<feature type="transmembrane region" description="Helical" evidence="12">
    <location>
        <begin position="201"/>
        <end position="223"/>
    </location>
</feature>
<dbReference type="GO" id="GO:0051453">
    <property type="term" value="P:regulation of intracellular pH"/>
    <property type="evidence" value="ECO:0007669"/>
    <property type="project" value="TreeGrafter"/>
</dbReference>
<keyword evidence="11" id="KW-0739">Sodium transport</keyword>
<proteinExistence type="inferred from homology"/>
<dbReference type="PANTHER" id="PTHR10110:SF195">
    <property type="entry name" value="NA(+)_H(+) ANTIPORTER NHAS2"/>
    <property type="match status" value="1"/>
</dbReference>
<feature type="transmembrane region" description="Helical" evidence="12">
    <location>
        <begin position="232"/>
        <end position="250"/>
    </location>
</feature>
<keyword evidence="4" id="KW-0050">Antiport</keyword>
<evidence type="ECO:0000256" key="6">
    <source>
        <dbReference type="ARBA" id="ARBA00022692"/>
    </source>
</evidence>
<evidence type="ECO:0000256" key="12">
    <source>
        <dbReference type="SAM" id="Phobius"/>
    </source>
</evidence>
<dbReference type="GO" id="GO:0015386">
    <property type="term" value="F:potassium:proton antiporter activity"/>
    <property type="evidence" value="ECO:0007669"/>
    <property type="project" value="TreeGrafter"/>
</dbReference>
<evidence type="ECO:0000313" key="14">
    <source>
        <dbReference type="EMBL" id="GLI36517.1"/>
    </source>
</evidence>
<evidence type="ECO:0000259" key="13">
    <source>
        <dbReference type="Pfam" id="PF00999"/>
    </source>
</evidence>
<evidence type="ECO:0000313" key="15">
    <source>
        <dbReference type="Proteomes" id="UP001144352"/>
    </source>
</evidence>
<evidence type="ECO:0000256" key="8">
    <source>
        <dbReference type="ARBA" id="ARBA00023053"/>
    </source>
</evidence>
<feature type="transmembrane region" description="Helical" evidence="12">
    <location>
        <begin position="100"/>
        <end position="123"/>
    </location>
</feature>
<feature type="transmembrane region" description="Helical" evidence="12">
    <location>
        <begin position="129"/>
        <end position="151"/>
    </location>
</feature>
<accession>A0A9W6FX96</accession>
<evidence type="ECO:0000256" key="10">
    <source>
        <dbReference type="ARBA" id="ARBA00023136"/>
    </source>
</evidence>
<evidence type="ECO:0000256" key="7">
    <source>
        <dbReference type="ARBA" id="ARBA00022989"/>
    </source>
</evidence>
<dbReference type="AlphaFoldDB" id="A0A9W6FX96"/>
<dbReference type="InterPro" id="IPR018422">
    <property type="entry name" value="Cation/H_exchanger_CPA1"/>
</dbReference>
<gene>
    <name evidence="14" type="primary">nhaP</name>
    <name evidence="14" type="ORF">GHYDROH2_00180</name>
</gene>
<dbReference type="EMBL" id="BSDS01000001">
    <property type="protein sequence ID" value="GLI36517.1"/>
    <property type="molecule type" value="Genomic_DNA"/>
</dbReference>
<evidence type="ECO:0000256" key="1">
    <source>
        <dbReference type="ARBA" id="ARBA00004651"/>
    </source>
</evidence>
<sequence>MSLFEIIAILMVLTAFFGYVNYLTIRLPTTIGVMLISMVFSLGIAAMGLFGLETVQRHAMTVLGGIDLNEALLHGMLSFLLFAGALHIRFDDLADQKWSITLLSTVGVIVSTFIVGGLAWLVLKGLSVQIPFIHCLLFGALISPTDPVAVLGIIKHARVPKSLETKIAGESLFNDGIGVVVFMIILELTRGTANVTAGRVAIIFLEEAVGGALIGLAAGYLVYRMLRHVDSYQVEIIITLALSMGCFALADRLHASGPIAVVVAGLVIGNRGRSHAMSDMTREHLDPFWELVDEILNALLFVLIGLEVQVMTFAPAYLAAGLLAIGIALLARWASVMGTISLMRLFRSFSRGAVRILTWGGLRGGISVALALSLPSGAERNVILAMTYIIVVFSILVQGLTLGKLVERIYPEIRNNGNGTGG</sequence>
<keyword evidence="9" id="KW-0406">Ion transport</keyword>
<evidence type="ECO:0000256" key="11">
    <source>
        <dbReference type="ARBA" id="ARBA00023201"/>
    </source>
</evidence>
<feature type="transmembrane region" description="Helical" evidence="12">
    <location>
        <begin position="71"/>
        <end position="88"/>
    </location>
</feature>
<feature type="transmembrane region" description="Helical" evidence="12">
    <location>
        <begin position="172"/>
        <end position="189"/>
    </location>
</feature>
<keyword evidence="8" id="KW-0915">Sodium</keyword>
<dbReference type="GO" id="GO:0015385">
    <property type="term" value="F:sodium:proton antiporter activity"/>
    <property type="evidence" value="ECO:0007669"/>
    <property type="project" value="InterPro"/>
</dbReference>
<evidence type="ECO:0000256" key="2">
    <source>
        <dbReference type="ARBA" id="ARBA00007367"/>
    </source>
</evidence>
<feature type="transmembrane region" description="Helical" evidence="12">
    <location>
        <begin position="356"/>
        <end position="376"/>
    </location>
</feature>
<evidence type="ECO:0000256" key="3">
    <source>
        <dbReference type="ARBA" id="ARBA00022448"/>
    </source>
</evidence>
<dbReference type="PANTHER" id="PTHR10110">
    <property type="entry name" value="SODIUM/HYDROGEN EXCHANGER"/>
    <property type="match status" value="1"/>
</dbReference>
<dbReference type="Proteomes" id="UP001144352">
    <property type="component" value="Unassembled WGS sequence"/>
</dbReference>
<feature type="transmembrane region" description="Helical" evidence="12">
    <location>
        <begin position="31"/>
        <end position="51"/>
    </location>
</feature>
<comment type="similarity">
    <text evidence="2">Belongs to the monovalent cation:proton antiporter 1 (CPA1) transporter (TC 2.A.36) family.</text>
</comment>
<feature type="transmembrane region" description="Helical" evidence="12">
    <location>
        <begin position="6"/>
        <end position="24"/>
    </location>
</feature>
<dbReference type="InterPro" id="IPR006153">
    <property type="entry name" value="Cation/H_exchanger_TM"/>
</dbReference>
<evidence type="ECO:0000256" key="4">
    <source>
        <dbReference type="ARBA" id="ARBA00022449"/>
    </source>
</evidence>
<keyword evidence="15" id="KW-1185">Reference proteome</keyword>
<keyword evidence="5" id="KW-1003">Cell membrane</keyword>
<name>A0A9W6FX96_9BACT</name>
<feature type="transmembrane region" description="Helical" evidence="12">
    <location>
        <begin position="317"/>
        <end position="335"/>
    </location>
</feature>
<reference evidence="14" key="1">
    <citation type="submission" date="2022-12" db="EMBL/GenBank/DDBJ databases">
        <title>Reference genome sequencing for broad-spectrum identification of bacterial and archaeal isolates by mass spectrometry.</title>
        <authorList>
            <person name="Sekiguchi Y."/>
            <person name="Tourlousse D.M."/>
        </authorList>
    </citation>
    <scope>NUCLEOTIDE SEQUENCE</scope>
    <source>
        <strain evidence="14">H2</strain>
    </source>
</reference>
<feature type="domain" description="Cation/H+ exchanger transmembrane" evidence="13">
    <location>
        <begin position="12"/>
        <end position="407"/>
    </location>
</feature>
<evidence type="ECO:0000256" key="5">
    <source>
        <dbReference type="ARBA" id="ARBA00022475"/>
    </source>
</evidence>
<keyword evidence="3" id="KW-0813">Transport</keyword>
<organism evidence="14 15">
    <name type="scientific">Geobacter hydrogenophilus</name>
    <dbReference type="NCBI Taxonomy" id="40983"/>
    <lineage>
        <taxon>Bacteria</taxon>
        <taxon>Pseudomonadati</taxon>
        <taxon>Thermodesulfobacteriota</taxon>
        <taxon>Desulfuromonadia</taxon>
        <taxon>Geobacterales</taxon>
        <taxon>Geobacteraceae</taxon>
        <taxon>Geobacter</taxon>
    </lineage>
</organism>
<dbReference type="RefSeq" id="WP_214187560.1">
    <property type="nucleotide sequence ID" value="NZ_BSDS01000001.1"/>
</dbReference>
<dbReference type="GO" id="GO:0098719">
    <property type="term" value="P:sodium ion import across plasma membrane"/>
    <property type="evidence" value="ECO:0007669"/>
    <property type="project" value="TreeGrafter"/>
</dbReference>
<keyword evidence="6 12" id="KW-0812">Transmembrane</keyword>
<comment type="caution">
    <text evidence="14">The sequence shown here is derived from an EMBL/GenBank/DDBJ whole genome shotgun (WGS) entry which is preliminary data.</text>
</comment>
<keyword evidence="10 12" id="KW-0472">Membrane</keyword>
<evidence type="ECO:0000256" key="9">
    <source>
        <dbReference type="ARBA" id="ARBA00023065"/>
    </source>
</evidence>
<dbReference type="Gene3D" id="6.10.140.1330">
    <property type="match status" value="1"/>
</dbReference>
<comment type="subcellular location">
    <subcellularLocation>
        <location evidence="1">Cell membrane</location>
        <topology evidence="1">Multi-pass membrane protein</topology>
    </subcellularLocation>
</comment>
<dbReference type="GO" id="GO:0005886">
    <property type="term" value="C:plasma membrane"/>
    <property type="evidence" value="ECO:0007669"/>
    <property type="project" value="UniProtKB-SubCell"/>
</dbReference>